<keyword evidence="3" id="KW-1185">Reference proteome</keyword>
<dbReference type="PANTHER" id="PTHR18895:SF74">
    <property type="entry name" value="MTRF1L RELEASE FACTOR GLUTAMINE METHYLTRANSFERASE"/>
    <property type="match status" value="1"/>
</dbReference>
<dbReference type="SUPFAM" id="SSF53335">
    <property type="entry name" value="S-adenosyl-L-methionine-dependent methyltransferases"/>
    <property type="match status" value="1"/>
</dbReference>
<sequence>MTLSPAALAALVVRLRTAGCVFAEDEARLLVEAAADAAALEGMVTARVAGTPLELVVGFAEFCGLRVAVAPGVFVPRQRSAFLVARARALLPPGGVVLDLCCGTGALGAALLAGDPAAEVWAADVDPAAVACARRNLPPERVLEGDLYDALPGGLRGRVDVLVANAPYVPTGAIALMPPEARDHEHRVALDGGPDGTDLQARVAAGATDWLRPGGALLIETSDRQAPATAALVTRAGLVAEVAADDEVGGTCVIGRAPR</sequence>
<keyword evidence="2" id="KW-0489">Methyltransferase</keyword>
<comment type="caution">
    <text evidence="2">The sequence shown here is derived from an EMBL/GenBank/DDBJ whole genome shotgun (WGS) entry which is preliminary data.</text>
</comment>
<name>A0A7W3J2S8_9ACTN</name>
<dbReference type="EC" id="2.1.1.297" evidence="2"/>
<keyword evidence="2" id="KW-0808">Transferase</keyword>
<dbReference type="GO" id="GO:0102559">
    <property type="term" value="F:peptide chain release factor N(5)-glutamine methyltransferase activity"/>
    <property type="evidence" value="ECO:0007669"/>
    <property type="project" value="UniProtKB-EC"/>
</dbReference>
<dbReference type="Pfam" id="PF05175">
    <property type="entry name" value="MTS"/>
    <property type="match status" value="1"/>
</dbReference>
<feature type="domain" description="Methyltransferase small" evidence="1">
    <location>
        <begin position="71"/>
        <end position="169"/>
    </location>
</feature>
<dbReference type="AlphaFoldDB" id="A0A7W3J2S8"/>
<dbReference type="InterPro" id="IPR007848">
    <property type="entry name" value="Small_mtfrase_dom"/>
</dbReference>
<dbReference type="GO" id="GO:0032259">
    <property type="term" value="P:methylation"/>
    <property type="evidence" value="ECO:0007669"/>
    <property type="project" value="UniProtKB-KW"/>
</dbReference>
<evidence type="ECO:0000313" key="3">
    <source>
        <dbReference type="Proteomes" id="UP000580910"/>
    </source>
</evidence>
<evidence type="ECO:0000313" key="2">
    <source>
        <dbReference type="EMBL" id="MBA8805248.1"/>
    </source>
</evidence>
<dbReference type="InterPro" id="IPR022446">
    <property type="entry name" value="MeTrfrase_put"/>
</dbReference>
<organism evidence="2 3">
    <name type="scientific">Nocardioides ginsengisegetis</name>
    <dbReference type="NCBI Taxonomy" id="661491"/>
    <lineage>
        <taxon>Bacteria</taxon>
        <taxon>Bacillati</taxon>
        <taxon>Actinomycetota</taxon>
        <taxon>Actinomycetes</taxon>
        <taxon>Propionibacteriales</taxon>
        <taxon>Nocardioidaceae</taxon>
        <taxon>Nocardioides</taxon>
    </lineage>
</organism>
<dbReference type="InterPro" id="IPR029063">
    <property type="entry name" value="SAM-dependent_MTases_sf"/>
</dbReference>
<proteinExistence type="predicted"/>
<dbReference type="PANTHER" id="PTHR18895">
    <property type="entry name" value="HEMK METHYLTRANSFERASE"/>
    <property type="match status" value="1"/>
</dbReference>
<gene>
    <name evidence="2" type="ORF">FB382_003539</name>
</gene>
<dbReference type="NCBIfam" id="TIGR03704">
    <property type="entry name" value="PrmC_rel_meth"/>
    <property type="match status" value="1"/>
</dbReference>
<reference evidence="2 3" key="1">
    <citation type="submission" date="2020-07" db="EMBL/GenBank/DDBJ databases">
        <title>Sequencing the genomes of 1000 actinobacteria strains.</title>
        <authorList>
            <person name="Klenk H.-P."/>
        </authorList>
    </citation>
    <scope>NUCLEOTIDE SEQUENCE [LARGE SCALE GENOMIC DNA]</scope>
    <source>
        <strain evidence="2 3">DSM 21349</strain>
    </source>
</reference>
<protein>
    <submittedName>
        <fullName evidence="2">Release factor glutamine methyltransferase</fullName>
        <ecNumber evidence="2">2.1.1.297</ecNumber>
    </submittedName>
</protein>
<dbReference type="InterPro" id="IPR050320">
    <property type="entry name" value="N5-glutamine_MTase"/>
</dbReference>
<dbReference type="EMBL" id="JACGXA010000001">
    <property type="protein sequence ID" value="MBA8805248.1"/>
    <property type="molecule type" value="Genomic_DNA"/>
</dbReference>
<dbReference type="RefSeq" id="WP_246377241.1">
    <property type="nucleotide sequence ID" value="NZ_JACGXA010000001.1"/>
</dbReference>
<dbReference type="Gene3D" id="3.40.50.150">
    <property type="entry name" value="Vaccinia Virus protein VP39"/>
    <property type="match status" value="1"/>
</dbReference>
<accession>A0A7W3J2S8</accession>
<evidence type="ECO:0000259" key="1">
    <source>
        <dbReference type="Pfam" id="PF05175"/>
    </source>
</evidence>
<dbReference type="Proteomes" id="UP000580910">
    <property type="component" value="Unassembled WGS sequence"/>
</dbReference>